<name>A0AA41S828_PAPNU</name>
<organism evidence="1 2">
    <name type="scientific">Papaver nudicaule</name>
    <name type="common">Iceland poppy</name>
    <dbReference type="NCBI Taxonomy" id="74823"/>
    <lineage>
        <taxon>Eukaryota</taxon>
        <taxon>Viridiplantae</taxon>
        <taxon>Streptophyta</taxon>
        <taxon>Embryophyta</taxon>
        <taxon>Tracheophyta</taxon>
        <taxon>Spermatophyta</taxon>
        <taxon>Magnoliopsida</taxon>
        <taxon>Ranunculales</taxon>
        <taxon>Papaveraceae</taxon>
        <taxon>Papaveroideae</taxon>
        <taxon>Papaver</taxon>
    </lineage>
</organism>
<proteinExistence type="predicted"/>
<dbReference type="Proteomes" id="UP001177140">
    <property type="component" value="Unassembled WGS sequence"/>
</dbReference>
<keyword evidence="2" id="KW-1185">Reference proteome</keyword>
<reference evidence="1" key="1">
    <citation type="submission" date="2022-03" db="EMBL/GenBank/DDBJ databases">
        <title>A functionally conserved STORR gene fusion in Papaver species that diverged 16.8 million years ago.</title>
        <authorList>
            <person name="Catania T."/>
        </authorList>
    </citation>
    <scope>NUCLEOTIDE SEQUENCE</scope>
    <source>
        <strain evidence="1">S-191538</strain>
    </source>
</reference>
<evidence type="ECO:0000313" key="2">
    <source>
        <dbReference type="Proteomes" id="UP001177140"/>
    </source>
</evidence>
<protein>
    <submittedName>
        <fullName evidence="1">Uncharacterized protein</fullName>
    </submittedName>
</protein>
<dbReference type="AlphaFoldDB" id="A0AA41S828"/>
<dbReference type="EMBL" id="JAJJMA010100237">
    <property type="protein sequence ID" value="MCL7030341.1"/>
    <property type="molecule type" value="Genomic_DNA"/>
</dbReference>
<evidence type="ECO:0000313" key="1">
    <source>
        <dbReference type="EMBL" id="MCL7030341.1"/>
    </source>
</evidence>
<accession>A0AA41S828</accession>
<gene>
    <name evidence="1" type="ORF">MKW94_013391</name>
</gene>
<sequence length="63" mass="6471">MALGVSKLTQVLRDPIVLTAPGGLATLERNGNDQSNLPEGEVNRGGTIGLTAVNGLTSVNDVR</sequence>
<comment type="caution">
    <text evidence="1">The sequence shown here is derived from an EMBL/GenBank/DDBJ whole genome shotgun (WGS) entry which is preliminary data.</text>
</comment>